<feature type="transmembrane region" description="Helical" evidence="1">
    <location>
        <begin position="25"/>
        <end position="47"/>
    </location>
</feature>
<evidence type="ECO:0000313" key="2">
    <source>
        <dbReference type="EMBL" id="QDT99944.1"/>
    </source>
</evidence>
<evidence type="ECO:0000256" key="1">
    <source>
        <dbReference type="SAM" id="Phobius"/>
    </source>
</evidence>
<proteinExistence type="predicted"/>
<dbReference type="AlphaFoldDB" id="A0A517W3W7"/>
<organism evidence="2 3">
    <name type="scientific">Gimesia aquarii</name>
    <dbReference type="NCBI Taxonomy" id="2527964"/>
    <lineage>
        <taxon>Bacteria</taxon>
        <taxon>Pseudomonadati</taxon>
        <taxon>Planctomycetota</taxon>
        <taxon>Planctomycetia</taxon>
        <taxon>Planctomycetales</taxon>
        <taxon>Planctomycetaceae</taxon>
        <taxon>Gimesia</taxon>
    </lineage>
</organism>
<dbReference type="Gene3D" id="3.40.30.10">
    <property type="entry name" value="Glutaredoxin"/>
    <property type="match status" value="1"/>
</dbReference>
<reference evidence="2 3" key="1">
    <citation type="submission" date="2019-03" db="EMBL/GenBank/DDBJ databases">
        <title>Deep-cultivation of Planctomycetes and their phenomic and genomic characterization uncovers novel biology.</title>
        <authorList>
            <person name="Wiegand S."/>
            <person name="Jogler M."/>
            <person name="Boedeker C."/>
            <person name="Pinto D."/>
            <person name="Vollmers J."/>
            <person name="Rivas-Marin E."/>
            <person name="Kohn T."/>
            <person name="Peeters S.H."/>
            <person name="Heuer A."/>
            <person name="Rast P."/>
            <person name="Oberbeckmann S."/>
            <person name="Bunk B."/>
            <person name="Jeske O."/>
            <person name="Meyerdierks A."/>
            <person name="Storesund J.E."/>
            <person name="Kallscheuer N."/>
            <person name="Luecker S."/>
            <person name="Lage O.M."/>
            <person name="Pohl T."/>
            <person name="Merkel B.J."/>
            <person name="Hornburger P."/>
            <person name="Mueller R.-W."/>
            <person name="Bruemmer F."/>
            <person name="Labrenz M."/>
            <person name="Spormann A.M."/>
            <person name="Op den Camp H."/>
            <person name="Overmann J."/>
            <person name="Amann R."/>
            <person name="Jetten M.S.M."/>
            <person name="Mascher T."/>
            <person name="Medema M.H."/>
            <person name="Devos D.P."/>
            <person name="Kaster A.-K."/>
            <person name="Ovreas L."/>
            <person name="Rohde M."/>
            <person name="Galperin M.Y."/>
            <person name="Jogler C."/>
        </authorList>
    </citation>
    <scope>NUCLEOTIDE SEQUENCE [LARGE SCALE GENOMIC DNA]</scope>
    <source>
        <strain evidence="2 3">V144</strain>
    </source>
</reference>
<keyword evidence="1" id="KW-0472">Membrane</keyword>
<accession>A0A517W3W7</accession>
<keyword evidence="1" id="KW-1133">Transmembrane helix</keyword>
<dbReference type="SUPFAM" id="SSF52833">
    <property type="entry name" value="Thioredoxin-like"/>
    <property type="match status" value="1"/>
</dbReference>
<dbReference type="RefSeq" id="WP_197998648.1">
    <property type="nucleotide sequence ID" value="NZ_CP037920.1"/>
</dbReference>
<protein>
    <recommendedName>
        <fullName evidence="4">RedB protein</fullName>
    </recommendedName>
</protein>
<evidence type="ECO:0008006" key="4">
    <source>
        <dbReference type="Google" id="ProtNLM"/>
    </source>
</evidence>
<dbReference type="EMBL" id="CP037920">
    <property type="protein sequence ID" value="QDT99944.1"/>
    <property type="molecule type" value="Genomic_DNA"/>
</dbReference>
<dbReference type="InterPro" id="IPR036249">
    <property type="entry name" value="Thioredoxin-like_sf"/>
</dbReference>
<evidence type="ECO:0000313" key="3">
    <source>
        <dbReference type="Proteomes" id="UP000318704"/>
    </source>
</evidence>
<sequence>MNPPGTSTSNGDDQVIRNHRRKLRWFTLPALTALWLGLVGIGMSAMWKYQTTPGEVTQPPRQWPANSQIERNTNRATLVMFAHPHCPCTRASINELALIMAHCAGKLDARVLFFKPTDFPKNWEQTDLWFSAEDIPDVKVFDDQDGSEAERFHAKTSGYTLLFDTEGQLLFRGGITGSRGHAGENVGRSTIESILISGASGTGQTFTFGCPLLGKKDTCDKEHQ</sequence>
<name>A0A517W3W7_9PLAN</name>
<dbReference type="Proteomes" id="UP000318704">
    <property type="component" value="Chromosome"/>
</dbReference>
<gene>
    <name evidence="2" type="ORF">V144x_54580</name>
</gene>
<dbReference type="KEGG" id="gaw:V144x_54580"/>
<keyword evidence="1" id="KW-0812">Transmembrane</keyword>